<evidence type="ECO:0000313" key="2">
    <source>
        <dbReference type="EMBL" id="KHN95570.1"/>
    </source>
</evidence>
<dbReference type="GeneID" id="63741082"/>
<organism evidence="2 3">
    <name type="scientific">Metarhizium album (strain ARSEF 1941)</name>
    <dbReference type="NCBI Taxonomy" id="1081103"/>
    <lineage>
        <taxon>Eukaryota</taxon>
        <taxon>Fungi</taxon>
        <taxon>Dikarya</taxon>
        <taxon>Ascomycota</taxon>
        <taxon>Pezizomycotina</taxon>
        <taxon>Sordariomycetes</taxon>
        <taxon>Hypocreomycetidae</taxon>
        <taxon>Hypocreales</taxon>
        <taxon>Clavicipitaceae</taxon>
        <taxon>Metarhizium</taxon>
    </lineage>
</organism>
<sequence>MTDDVMLTPWTVSHRQEVPQLVQFPRQVPSIRLGDHLVASNRHGATRYHRPPGPGVAPLRRT</sequence>
<gene>
    <name evidence="2" type="ORF">MAM_06627</name>
</gene>
<proteinExistence type="predicted"/>
<dbReference type="HOGENOM" id="CLU_2904679_0_0_1"/>
<name>A0A0B2WRG3_METAS</name>
<keyword evidence="3" id="KW-1185">Reference proteome</keyword>
<evidence type="ECO:0000256" key="1">
    <source>
        <dbReference type="SAM" id="MobiDB-lite"/>
    </source>
</evidence>
<protein>
    <submittedName>
        <fullName evidence="2">Uncharacterized protein</fullName>
    </submittedName>
</protein>
<accession>A0A0B2WRG3</accession>
<dbReference type="AlphaFoldDB" id="A0A0B2WRG3"/>
<feature type="region of interest" description="Disordered" evidence="1">
    <location>
        <begin position="41"/>
        <end position="62"/>
    </location>
</feature>
<dbReference type="RefSeq" id="XP_040676636.1">
    <property type="nucleotide sequence ID" value="XM_040825425.1"/>
</dbReference>
<evidence type="ECO:0000313" key="3">
    <source>
        <dbReference type="Proteomes" id="UP000030816"/>
    </source>
</evidence>
<dbReference type="EMBL" id="AZHE01000022">
    <property type="protein sequence ID" value="KHN95570.1"/>
    <property type="molecule type" value="Genomic_DNA"/>
</dbReference>
<comment type="caution">
    <text evidence="2">The sequence shown here is derived from an EMBL/GenBank/DDBJ whole genome shotgun (WGS) entry which is preliminary data.</text>
</comment>
<reference evidence="2 3" key="1">
    <citation type="journal article" date="2014" name="Proc. Natl. Acad. Sci. U.S.A.">
        <title>Trajectory and genomic determinants of fungal-pathogen speciation and host adaptation.</title>
        <authorList>
            <person name="Hu X."/>
            <person name="Xiao G."/>
            <person name="Zheng P."/>
            <person name="Shang Y."/>
            <person name="Su Y."/>
            <person name="Zhang X."/>
            <person name="Liu X."/>
            <person name="Zhan S."/>
            <person name="St Leger R.J."/>
            <person name="Wang C."/>
        </authorList>
    </citation>
    <scope>NUCLEOTIDE SEQUENCE [LARGE SCALE GENOMIC DNA]</scope>
    <source>
        <strain evidence="2 3">ARSEF 1941</strain>
    </source>
</reference>
<dbReference type="Proteomes" id="UP000030816">
    <property type="component" value="Unassembled WGS sequence"/>
</dbReference>